<dbReference type="EMBL" id="JAODUO010000443">
    <property type="protein sequence ID" value="KAK2180448.1"/>
    <property type="molecule type" value="Genomic_DNA"/>
</dbReference>
<accession>A0AAD9L115</accession>
<evidence type="ECO:0000313" key="2">
    <source>
        <dbReference type="EMBL" id="KAK2180448.1"/>
    </source>
</evidence>
<gene>
    <name evidence="2" type="ORF">NP493_443g06001</name>
</gene>
<reference evidence="2" key="1">
    <citation type="journal article" date="2023" name="Mol. Biol. Evol.">
        <title>Third-Generation Sequencing Reveals the Adaptive Role of the Epigenome in Three Deep-Sea Polychaetes.</title>
        <authorList>
            <person name="Perez M."/>
            <person name="Aroh O."/>
            <person name="Sun Y."/>
            <person name="Lan Y."/>
            <person name="Juniper S.K."/>
            <person name="Young C.R."/>
            <person name="Angers B."/>
            <person name="Qian P.Y."/>
        </authorList>
    </citation>
    <scope>NUCLEOTIDE SEQUENCE</scope>
    <source>
        <strain evidence="2">R07B-5</strain>
    </source>
</reference>
<name>A0AAD9L115_RIDPI</name>
<sequence>MAVLINIISQIILKDGASQRINNENQNVIQRGNKIINRSQTPPKNQLSAQNHELTL</sequence>
<protein>
    <submittedName>
        <fullName evidence="2">Uncharacterized protein</fullName>
    </submittedName>
</protein>
<comment type="caution">
    <text evidence="2">The sequence shown here is derived from an EMBL/GenBank/DDBJ whole genome shotgun (WGS) entry which is preliminary data.</text>
</comment>
<evidence type="ECO:0000256" key="1">
    <source>
        <dbReference type="SAM" id="MobiDB-lite"/>
    </source>
</evidence>
<dbReference type="Proteomes" id="UP001209878">
    <property type="component" value="Unassembled WGS sequence"/>
</dbReference>
<dbReference type="AlphaFoldDB" id="A0AAD9L115"/>
<proteinExistence type="predicted"/>
<evidence type="ECO:0000313" key="3">
    <source>
        <dbReference type="Proteomes" id="UP001209878"/>
    </source>
</evidence>
<keyword evidence="3" id="KW-1185">Reference proteome</keyword>
<feature type="region of interest" description="Disordered" evidence="1">
    <location>
        <begin position="34"/>
        <end position="56"/>
    </location>
</feature>
<organism evidence="2 3">
    <name type="scientific">Ridgeia piscesae</name>
    <name type="common">Tubeworm</name>
    <dbReference type="NCBI Taxonomy" id="27915"/>
    <lineage>
        <taxon>Eukaryota</taxon>
        <taxon>Metazoa</taxon>
        <taxon>Spiralia</taxon>
        <taxon>Lophotrochozoa</taxon>
        <taxon>Annelida</taxon>
        <taxon>Polychaeta</taxon>
        <taxon>Sedentaria</taxon>
        <taxon>Canalipalpata</taxon>
        <taxon>Sabellida</taxon>
        <taxon>Siboglinidae</taxon>
        <taxon>Ridgeia</taxon>
    </lineage>
</organism>